<keyword evidence="1" id="KW-0812">Transmembrane</keyword>
<reference evidence="2 3" key="1">
    <citation type="submission" date="2020-08" db="EMBL/GenBank/DDBJ databases">
        <title>Genome public.</title>
        <authorList>
            <person name="Liu C."/>
            <person name="Sun Q."/>
        </authorList>
    </citation>
    <scope>NUCLEOTIDE SEQUENCE [LARGE SCALE GENOMIC DNA]</scope>
    <source>
        <strain evidence="2 3">NSJ-10</strain>
    </source>
</reference>
<feature type="transmembrane region" description="Helical" evidence="1">
    <location>
        <begin position="12"/>
        <end position="35"/>
    </location>
</feature>
<dbReference type="AlphaFoldDB" id="A0A8I0DU05"/>
<dbReference type="PROSITE" id="PS51257">
    <property type="entry name" value="PROKAR_LIPOPROTEIN"/>
    <property type="match status" value="1"/>
</dbReference>
<dbReference type="EMBL" id="JACOOX010000004">
    <property type="protein sequence ID" value="MBC5662964.1"/>
    <property type="molecule type" value="Genomic_DNA"/>
</dbReference>
<evidence type="ECO:0000313" key="2">
    <source>
        <dbReference type="EMBL" id="MBC5662964.1"/>
    </source>
</evidence>
<evidence type="ECO:0000256" key="1">
    <source>
        <dbReference type="SAM" id="Phobius"/>
    </source>
</evidence>
<keyword evidence="3" id="KW-1185">Reference proteome</keyword>
<dbReference type="Proteomes" id="UP000615234">
    <property type="component" value="Unassembled WGS sequence"/>
</dbReference>
<proteinExistence type="predicted"/>
<sequence length="126" mass="12614">MEKTKQPLSTFRLVAGIITIVLSVLVTFQSCAAGLSNALEENGESGGSAGVLLAVCFLVAGIVGIVTRKSTGAGGAFTSAGFYIVGGLIGLICAGSYADLVIWGVISVAFGVIFIIAGVLTKKGNS</sequence>
<protein>
    <submittedName>
        <fullName evidence="2">Uncharacterized protein</fullName>
    </submittedName>
</protein>
<gene>
    <name evidence="2" type="ORF">H8S09_08665</name>
</gene>
<keyword evidence="1" id="KW-1133">Transmembrane helix</keyword>
<organism evidence="2 3">
    <name type="scientific">Coprococcus hominis</name>
    <name type="common">ex Liu et al. 2022</name>
    <dbReference type="NCBI Taxonomy" id="2763039"/>
    <lineage>
        <taxon>Bacteria</taxon>
        <taxon>Bacillati</taxon>
        <taxon>Bacillota</taxon>
        <taxon>Clostridia</taxon>
        <taxon>Lachnospirales</taxon>
        <taxon>Lachnospiraceae</taxon>
        <taxon>Coprococcus</taxon>
    </lineage>
</organism>
<evidence type="ECO:0000313" key="3">
    <source>
        <dbReference type="Proteomes" id="UP000615234"/>
    </source>
</evidence>
<feature type="transmembrane region" description="Helical" evidence="1">
    <location>
        <begin position="100"/>
        <end position="120"/>
    </location>
</feature>
<feature type="transmembrane region" description="Helical" evidence="1">
    <location>
        <begin position="47"/>
        <end position="66"/>
    </location>
</feature>
<comment type="caution">
    <text evidence="2">The sequence shown here is derived from an EMBL/GenBank/DDBJ whole genome shotgun (WGS) entry which is preliminary data.</text>
</comment>
<name>A0A8I0DU05_9FIRM</name>
<keyword evidence="1" id="KW-0472">Membrane</keyword>
<dbReference type="RefSeq" id="WP_186847696.1">
    <property type="nucleotide sequence ID" value="NZ_JACOOX010000004.1"/>
</dbReference>
<feature type="transmembrane region" description="Helical" evidence="1">
    <location>
        <begin position="73"/>
        <end position="94"/>
    </location>
</feature>
<accession>A0A8I0DU05</accession>